<accession>A0A7S2CYI8</accession>
<feature type="compositionally biased region" description="Low complexity" evidence="1">
    <location>
        <begin position="118"/>
        <end position="128"/>
    </location>
</feature>
<feature type="compositionally biased region" description="Basic and acidic residues" evidence="1">
    <location>
        <begin position="22"/>
        <end position="43"/>
    </location>
</feature>
<feature type="compositionally biased region" description="Low complexity" evidence="1">
    <location>
        <begin position="211"/>
        <end position="229"/>
    </location>
</feature>
<feature type="compositionally biased region" description="Polar residues" evidence="1">
    <location>
        <begin position="184"/>
        <end position="197"/>
    </location>
</feature>
<feature type="compositionally biased region" description="Basic and acidic residues" evidence="1">
    <location>
        <begin position="167"/>
        <end position="183"/>
    </location>
</feature>
<name>A0A7S2CYI8_9DINO</name>
<feature type="region of interest" description="Disordered" evidence="1">
    <location>
        <begin position="89"/>
        <end position="152"/>
    </location>
</feature>
<feature type="region of interest" description="Disordered" evidence="1">
    <location>
        <begin position="18"/>
        <end position="55"/>
    </location>
</feature>
<feature type="compositionally biased region" description="Low complexity" evidence="1">
    <location>
        <begin position="242"/>
        <end position="251"/>
    </location>
</feature>
<evidence type="ECO:0000313" key="2">
    <source>
        <dbReference type="EMBL" id="CAD9439235.1"/>
    </source>
</evidence>
<sequence>MREDIDRLRKELRCQKEAAASEVRRRASQSEELASRARAREETAMAELEESEERRREGLLCMDELLRDAQELQVSLSTHRHLTRDLSVQLQDAKPRDGEHVEQDSAGTQAWRERAISRRSSSSSLPSRGLAAPPNRRPWSHEEREGTISSVLDSWEPSDISIARQLSNRDDLVNSSQMRKDSSCRATPSTREGSSQWARPPGRTPHRDMESSPVRSSLSLSSTSACRWSETSPPIFAEMRASSGPGRPSPSTNSVPSSIRPSLGRPALSGPHRSAMLGMPSEPITQRPRWT</sequence>
<protein>
    <submittedName>
        <fullName evidence="2">Uncharacterized protein</fullName>
    </submittedName>
</protein>
<dbReference type="AlphaFoldDB" id="A0A7S2CYI8"/>
<organism evidence="2">
    <name type="scientific">Alexandrium andersonii</name>
    <dbReference type="NCBI Taxonomy" id="327968"/>
    <lineage>
        <taxon>Eukaryota</taxon>
        <taxon>Sar</taxon>
        <taxon>Alveolata</taxon>
        <taxon>Dinophyceae</taxon>
        <taxon>Gonyaulacales</taxon>
        <taxon>Pyrocystaceae</taxon>
        <taxon>Alexandrium</taxon>
    </lineage>
</organism>
<dbReference type="EMBL" id="HBGQ01043745">
    <property type="protein sequence ID" value="CAD9439235.1"/>
    <property type="molecule type" value="Transcribed_RNA"/>
</dbReference>
<feature type="region of interest" description="Disordered" evidence="1">
    <location>
        <begin position="166"/>
        <end position="291"/>
    </location>
</feature>
<reference evidence="2" key="1">
    <citation type="submission" date="2021-01" db="EMBL/GenBank/DDBJ databases">
        <authorList>
            <person name="Corre E."/>
            <person name="Pelletier E."/>
            <person name="Niang G."/>
            <person name="Scheremetjew M."/>
            <person name="Finn R."/>
            <person name="Kale V."/>
            <person name="Holt S."/>
            <person name="Cochrane G."/>
            <person name="Meng A."/>
            <person name="Brown T."/>
            <person name="Cohen L."/>
        </authorList>
    </citation>
    <scope>NUCLEOTIDE SEQUENCE</scope>
    <source>
        <strain evidence="2">CCMP2222</strain>
    </source>
</reference>
<feature type="compositionally biased region" description="Basic and acidic residues" evidence="1">
    <location>
        <begin position="93"/>
        <end position="103"/>
    </location>
</feature>
<proteinExistence type="predicted"/>
<evidence type="ECO:0000256" key="1">
    <source>
        <dbReference type="SAM" id="MobiDB-lite"/>
    </source>
</evidence>
<gene>
    <name evidence="2" type="ORF">AAND1436_LOCUS21421</name>
</gene>